<dbReference type="STRING" id="448.Lery_1054"/>
<feature type="transmembrane region" description="Helical" evidence="1">
    <location>
        <begin position="156"/>
        <end position="177"/>
    </location>
</feature>
<feature type="transmembrane region" description="Helical" evidence="1">
    <location>
        <begin position="131"/>
        <end position="150"/>
    </location>
</feature>
<proteinExistence type="predicted"/>
<name>A0A0W0TR17_LEGER</name>
<evidence type="ECO:0000313" key="2">
    <source>
        <dbReference type="EMBL" id="KTC98000.1"/>
    </source>
</evidence>
<sequence>MIYRFFQTSEAYTETQLHELSSALIRKLRERFPTAKNLSLFFQLLNQRTTAFDYHIDHALLAAEKQQFINAKYAFIECLNDCLTEYDKAKKAQSGEWVEILDRVNQYYNSPHYLRVGGSQGEHTINGFDQAAGGLIFLSSVVIVASLVLFAFNFPIALILASVALTILAPSLFYTVAETHTHEAAVNKEEETLFLTLDEIINHRESSVNELHPGVESTFSPA</sequence>
<evidence type="ECO:0000256" key="1">
    <source>
        <dbReference type="SAM" id="Phobius"/>
    </source>
</evidence>
<dbReference type="EMBL" id="LNYA01000023">
    <property type="protein sequence ID" value="KTC98000.1"/>
    <property type="molecule type" value="Genomic_DNA"/>
</dbReference>
<keyword evidence="1" id="KW-1133">Transmembrane helix</keyword>
<evidence type="ECO:0008006" key="4">
    <source>
        <dbReference type="Google" id="ProtNLM"/>
    </source>
</evidence>
<evidence type="ECO:0000313" key="3">
    <source>
        <dbReference type="Proteomes" id="UP000054773"/>
    </source>
</evidence>
<dbReference type="RefSeq" id="WP_058526217.1">
    <property type="nucleotide sequence ID" value="NZ_CAAAHY010000002.1"/>
</dbReference>
<dbReference type="OrthoDB" id="5650120at2"/>
<keyword evidence="1" id="KW-0812">Transmembrane</keyword>
<protein>
    <recommendedName>
        <fullName evidence="4">23, 7 kDa protein</fullName>
    </recommendedName>
</protein>
<reference evidence="2 3" key="1">
    <citation type="submission" date="2015-11" db="EMBL/GenBank/DDBJ databases">
        <title>Genomic analysis of 38 Legionella species identifies large and diverse effector repertoires.</title>
        <authorList>
            <person name="Burstein D."/>
            <person name="Amaro F."/>
            <person name="Zusman T."/>
            <person name="Lifshitz Z."/>
            <person name="Cohen O."/>
            <person name="Gilbert J.A."/>
            <person name="Pupko T."/>
            <person name="Shuman H.A."/>
            <person name="Segal G."/>
        </authorList>
    </citation>
    <scope>NUCLEOTIDE SEQUENCE [LARGE SCALE GENOMIC DNA]</scope>
    <source>
        <strain evidence="2 3">SE-32A-C8</strain>
    </source>
</reference>
<accession>A0A0W0TR17</accession>
<organism evidence="2 3">
    <name type="scientific">Legionella erythra</name>
    <dbReference type="NCBI Taxonomy" id="448"/>
    <lineage>
        <taxon>Bacteria</taxon>
        <taxon>Pseudomonadati</taxon>
        <taxon>Pseudomonadota</taxon>
        <taxon>Gammaproteobacteria</taxon>
        <taxon>Legionellales</taxon>
        <taxon>Legionellaceae</taxon>
        <taxon>Legionella</taxon>
    </lineage>
</organism>
<gene>
    <name evidence="2" type="ORF">Lery_1054</name>
</gene>
<keyword evidence="3" id="KW-1185">Reference proteome</keyword>
<dbReference type="Proteomes" id="UP000054773">
    <property type="component" value="Unassembled WGS sequence"/>
</dbReference>
<comment type="caution">
    <text evidence="2">The sequence shown here is derived from an EMBL/GenBank/DDBJ whole genome shotgun (WGS) entry which is preliminary data.</text>
</comment>
<dbReference type="PATRIC" id="fig|448.7.peg.1108"/>
<keyword evidence="1" id="KW-0472">Membrane</keyword>
<dbReference type="AlphaFoldDB" id="A0A0W0TR17"/>